<proteinExistence type="predicted"/>
<organism evidence="3 4">
    <name type="scientific">Paratissierella segnis</name>
    <dbReference type="NCBI Taxonomy" id="2763679"/>
    <lineage>
        <taxon>Bacteria</taxon>
        <taxon>Bacillati</taxon>
        <taxon>Bacillota</taxon>
        <taxon>Tissierellia</taxon>
        <taxon>Tissierellales</taxon>
        <taxon>Tissierellaceae</taxon>
        <taxon>Paratissierella</taxon>
    </lineage>
</organism>
<dbReference type="InterPro" id="IPR050624">
    <property type="entry name" value="HTH-type_Tx_Regulator"/>
</dbReference>
<evidence type="ECO:0000313" key="4">
    <source>
        <dbReference type="Proteomes" id="UP000601171"/>
    </source>
</evidence>
<dbReference type="PANTHER" id="PTHR43479:SF11">
    <property type="entry name" value="ACREF_ENVCD OPERON REPRESSOR-RELATED"/>
    <property type="match status" value="1"/>
</dbReference>
<keyword evidence="1" id="KW-0238">DNA-binding</keyword>
<reference evidence="3" key="1">
    <citation type="submission" date="2020-08" db="EMBL/GenBank/DDBJ databases">
        <title>Genome public.</title>
        <authorList>
            <person name="Liu C."/>
            <person name="Sun Q."/>
        </authorList>
    </citation>
    <scope>NUCLEOTIDE SEQUENCE</scope>
    <source>
        <strain evidence="3">BX21</strain>
    </source>
</reference>
<dbReference type="RefSeq" id="WP_262428861.1">
    <property type="nucleotide sequence ID" value="NZ_JACRTG010000011.1"/>
</dbReference>
<evidence type="ECO:0000259" key="2">
    <source>
        <dbReference type="Pfam" id="PF00440"/>
    </source>
</evidence>
<comment type="caution">
    <text evidence="3">The sequence shown here is derived from an EMBL/GenBank/DDBJ whole genome shotgun (WGS) entry which is preliminary data.</text>
</comment>
<name>A0A926IJG1_9FIRM</name>
<dbReference type="Proteomes" id="UP000601171">
    <property type="component" value="Unassembled WGS sequence"/>
</dbReference>
<accession>A0A926IJG1</accession>
<feature type="domain" description="HTH tetR-type" evidence="2">
    <location>
        <begin position="30"/>
        <end position="54"/>
    </location>
</feature>
<dbReference type="InterPro" id="IPR009057">
    <property type="entry name" value="Homeodomain-like_sf"/>
</dbReference>
<protein>
    <submittedName>
        <fullName evidence="3">Helix-turn-helix transcriptional regulator</fullName>
    </submittedName>
</protein>
<dbReference type="SUPFAM" id="SSF46689">
    <property type="entry name" value="Homeodomain-like"/>
    <property type="match status" value="1"/>
</dbReference>
<evidence type="ECO:0000256" key="1">
    <source>
        <dbReference type="ARBA" id="ARBA00023125"/>
    </source>
</evidence>
<dbReference type="Gene3D" id="1.10.357.10">
    <property type="entry name" value="Tetracycline Repressor, domain 2"/>
    <property type="match status" value="1"/>
</dbReference>
<dbReference type="InterPro" id="IPR001647">
    <property type="entry name" value="HTH_TetR"/>
</dbReference>
<dbReference type="EMBL" id="JACRTG010000011">
    <property type="protein sequence ID" value="MBC8587401.1"/>
    <property type="molecule type" value="Genomic_DNA"/>
</dbReference>
<dbReference type="PANTHER" id="PTHR43479">
    <property type="entry name" value="ACREF/ENVCD OPERON REPRESSOR-RELATED"/>
    <property type="match status" value="1"/>
</dbReference>
<evidence type="ECO:0000313" key="3">
    <source>
        <dbReference type="EMBL" id="MBC8587401.1"/>
    </source>
</evidence>
<dbReference type="GO" id="GO:0003677">
    <property type="term" value="F:DNA binding"/>
    <property type="evidence" value="ECO:0007669"/>
    <property type="project" value="UniProtKB-KW"/>
</dbReference>
<keyword evidence="4" id="KW-1185">Reference proteome</keyword>
<gene>
    <name evidence="3" type="ORF">H8707_04005</name>
</gene>
<dbReference type="Pfam" id="PF00440">
    <property type="entry name" value="TetR_N"/>
    <property type="match status" value="1"/>
</dbReference>
<dbReference type="AlphaFoldDB" id="A0A926IJG1"/>
<sequence>MLSDFSEKEIAIFNGLLDLIKQGCNPYSIKVSDMAKAANVGKGTIYEYFDSKQEAISKAILFNINKEIESSFNRVKSKTCFKEKFDETLNIIAENTNNNLSIFNTLFSSNGMNDFFKYLIDEDYYFYTCASTIDLMLEHLLDVGYKEGIINTKENKYYQNIALLSSIGSFSMYVSYRRIYKDVSIDEAKEISYKLLIKALN</sequence>